<evidence type="ECO:0000259" key="2">
    <source>
        <dbReference type="Pfam" id="PF19838"/>
    </source>
</evidence>
<feature type="region of interest" description="Disordered" evidence="1">
    <location>
        <begin position="723"/>
        <end position="754"/>
    </location>
</feature>
<evidence type="ECO:0000256" key="1">
    <source>
        <dbReference type="SAM" id="MobiDB-lite"/>
    </source>
</evidence>
<evidence type="ECO:0000313" key="4">
    <source>
        <dbReference type="Proteomes" id="UP000679220"/>
    </source>
</evidence>
<dbReference type="InterPro" id="IPR050218">
    <property type="entry name" value="LptD"/>
</dbReference>
<evidence type="ECO:0000313" key="3">
    <source>
        <dbReference type="EMBL" id="MBR8534913.1"/>
    </source>
</evidence>
<reference evidence="3" key="1">
    <citation type="journal article" date="2018" name="Int. J. Syst. Evol. Microbiol.">
        <title>Carboxylicivirga sediminis sp. nov., isolated from coastal sediment.</title>
        <authorList>
            <person name="Wang F.Q."/>
            <person name="Ren L.H."/>
            <person name="Zou R.J."/>
            <person name="Sun Y.Z."/>
            <person name="Liu X.J."/>
            <person name="Jiang F."/>
            <person name="Liu L.J."/>
        </authorList>
    </citation>
    <scope>NUCLEOTIDE SEQUENCE</scope>
    <source>
        <strain evidence="3">JR1</strain>
    </source>
</reference>
<dbReference type="PANTHER" id="PTHR30189:SF1">
    <property type="entry name" value="LPS-ASSEMBLY PROTEIN LPTD"/>
    <property type="match status" value="1"/>
</dbReference>
<dbReference type="AlphaFoldDB" id="A0A941IWW2"/>
<dbReference type="PANTHER" id="PTHR30189">
    <property type="entry name" value="LPS-ASSEMBLY PROTEIN"/>
    <property type="match status" value="1"/>
</dbReference>
<proteinExistence type="predicted"/>
<sequence length="894" mass="102074">MVLTITLLLISPHFAGLCAQETIQSSDSQIAESSSDSTQVHSGSFIIDSEVNYKATDSIDFDLRTQKTYLYGNAEVSYQDILLKAHTIVLDMDSSTAFAYGTKDTLGNEIGLPVFTDPSGEYTMRRMRYNFKTEKAIIEHIVTEQGEGFVVGNKAKKIEDNSYCMKHAKYTTCDCHDHPHFYLNLTKAKVIPGKKTITGPAYLVVEDVKLPIVVPFAMIPTTSSYSSGFLFPSYRDEQIRGFGLTDGGYYWAANDYFDFMVKGDIFTNGSWAIRTGSNYKLRYKYSGRFNFQYINNIYSEKDLPDYRVTKDMAITWSHRQDAKANPYQTFSASVNYSTSSFDQNNVNNLYNPANNDISTNTKRSSISYSKRWAGKPFNFSANLLHSQNSRDTTIDLTIPDLTFTVNRFYPFKKKNKVGTKENMFEKINLSYTGNMKNYVHAKESELGFSGDDFANQWKNGVKHSIPVAMNLKFLKHFTVTPSFNYTERWYLNKIEKGYDEETNKIVNTDTITGFNRVYDYSFSAGTSTKIYTFFRPWRKLFGDKVDAIRHVATPSVSMSYRPDFGDSKYGYYDWFEYYDEDRDEIVRHDYSYYDGALYGVPGRGKSGSMSLSLGNTLEMKVKSEKDTTGFKKLKILESLNFSTSYNFLADSLKWQPINMTGRTKLFGTNVNFGARFDPYAIDTTSTGQPIRVNQSVWAQQGKLLRLESANLSFGLNFGSDTFKKKDKKSGTDPNSTDEDPNALPPDPLNNQEFDPQAAFQGGNATFVKGDDGYAKFEIPWNISLNYSFRLSRGQFNKSKMDYDFKVTSDVNLNGNVSLTPKWRINFASGYSFDRKEIAHTNVGISRDLHCWSMNFNLVPVGRYKSYFFTIRVNSSMLQDLKYEKRNHPRDNGLF</sequence>
<dbReference type="Proteomes" id="UP000679220">
    <property type="component" value="Unassembled WGS sequence"/>
</dbReference>
<name>A0A941IWW2_9BACT</name>
<organism evidence="3 4">
    <name type="scientific">Carboxylicivirga sediminis</name>
    <dbReference type="NCBI Taxonomy" id="2006564"/>
    <lineage>
        <taxon>Bacteria</taxon>
        <taxon>Pseudomonadati</taxon>
        <taxon>Bacteroidota</taxon>
        <taxon>Bacteroidia</taxon>
        <taxon>Marinilabiliales</taxon>
        <taxon>Marinilabiliaceae</taxon>
        <taxon>Carboxylicivirga</taxon>
    </lineage>
</organism>
<protein>
    <submittedName>
        <fullName evidence="3">LPS-assembly protein LptD</fullName>
    </submittedName>
</protein>
<dbReference type="GO" id="GO:1990351">
    <property type="term" value="C:transporter complex"/>
    <property type="evidence" value="ECO:0007669"/>
    <property type="project" value="TreeGrafter"/>
</dbReference>
<dbReference type="Pfam" id="PF19838">
    <property type="entry name" value="LptD_2"/>
    <property type="match status" value="1"/>
</dbReference>
<gene>
    <name evidence="3" type="ORF">KDU71_05015</name>
</gene>
<dbReference type="InterPro" id="IPR045659">
    <property type="entry name" value="LptD_2"/>
</dbReference>
<dbReference type="GO" id="GO:0009279">
    <property type="term" value="C:cell outer membrane"/>
    <property type="evidence" value="ECO:0007669"/>
    <property type="project" value="TreeGrafter"/>
</dbReference>
<keyword evidence="4" id="KW-1185">Reference proteome</keyword>
<feature type="domain" description="LPS-assembly protein LptD central" evidence="2">
    <location>
        <begin position="197"/>
        <end position="679"/>
    </location>
</feature>
<reference evidence="3" key="2">
    <citation type="submission" date="2021-04" db="EMBL/GenBank/DDBJ databases">
        <authorList>
            <person name="Zhang T."/>
            <person name="Zhang Y."/>
            <person name="Lu D."/>
            <person name="Zuo D."/>
            <person name="Du Z."/>
        </authorList>
    </citation>
    <scope>NUCLEOTIDE SEQUENCE</scope>
    <source>
        <strain evidence="3">JR1</strain>
    </source>
</reference>
<accession>A0A941IWW2</accession>
<dbReference type="EMBL" id="JAGTAR010000005">
    <property type="protein sequence ID" value="MBR8534913.1"/>
    <property type="molecule type" value="Genomic_DNA"/>
</dbReference>
<comment type="caution">
    <text evidence="3">The sequence shown here is derived from an EMBL/GenBank/DDBJ whole genome shotgun (WGS) entry which is preliminary data.</text>
</comment>